<sequence>MDNRRKLALYPAYYLARFNEVAYARLGYGTMNETHRAIAEILDVKQTTLKQMRDEFDPLFGNRAGWYQKKMIVSRELVAKAMEGLGENDVFAIVTEILNRGIQNADSIAVLLAVPGSSDRKKSSPVFVPRGPTGRKAEEIFMKWYAVHKLPAAGRLIDTRELGTGYDFEIETENSSLFVEVKGIGEAEGGIGFTGKEWETALRNGDSYYLVVVAAVKSAERILLIQNPASKLKPKQNIITTIQVNWSITSGQLSAFY</sequence>
<evidence type="ECO:0000313" key="3">
    <source>
        <dbReference type="Proteomes" id="UP000434850"/>
    </source>
</evidence>
<name>A0A6I4IC69_9SPHI</name>
<evidence type="ECO:0000259" key="1">
    <source>
        <dbReference type="Pfam" id="PF13020"/>
    </source>
</evidence>
<dbReference type="InterPro" id="IPR024975">
    <property type="entry name" value="NOV_C"/>
</dbReference>
<accession>A0A6I4IC69</accession>
<gene>
    <name evidence="2" type="ORF">GO816_10015</name>
</gene>
<organism evidence="2 3">
    <name type="scientific">Mucilaginibacter aquatilis</name>
    <dbReference type="NCBI Taxonomy" id="1517760"/>
    <lineage>
        <taxon>Bacteria</taxon>
        <taxon>Pseudomonadati</taxon>
        <taxon>Bacteroidota</taxon>
        <taxon>Sphingobacteriia</taxon>
        <taxon>Sphingobacteriales</taxon>
        <taxon>Sphingobacteriaceae</taxon>
        <taxon>Mucilaginibacter</taxon>
    </lineage>
</organism>
<feature type="domain" description="Protein NO VEIN C-terminal" evidence="1">
    <location>
        <begin position="138"/>
        <end position="223"/>
    </location>
</feature>
<evidence type="ECO:0000313" key="2">
    <source>
        <dbReference type="EMBL" id="MVN91458.1"/>
    </source>
</evidence>
<proteinExistence type="predicted"/>
<dbReference type="RefSeq" id="WP_157541696.1">
    <property type="nucleotide sequence ID" value="NZ_WQLA01000003.1"/>
</dbReference>
<comment type="caution">
    <text evidence="2">The sequence shown here is derived from an EMBL/GenBank/DDBJ whole genome shotgun (WGS) entry which is preliminary data.</text>
</comment>
<reference evidence="2 3" key="1">
    <citation type="submission" date="2019-12" db="EMBL/GenBank/DDBJ databases">
        <title>Mucilaginibacter sp. HME9299 genome sequencing and assembly.</title>
        <authorList>
            <person name="Kang H."/>
            <person name="Kim H."/>
            <person name="Joh K."/>
        </authorList>
    </citation>
    <scope>NUCLEOTIDE SEQUENCE [LARGE SCALE GENOMIC DNA]</scope>
    <source>
        <strain evidence="2 3">HME9299</strain>
    </source>
</reference>
<dbReference type="AlphaFoldDB" id="A0A6I4IC69"/>
<dbReference type="Proteomes" id="UP000434850">
    <property type="component" value="Unassembled WGS sequence"/>
</dbReference>
<dbReference type="OrthoDB" id="7059877at2"/>
<dbReference type="Pfam" id="PF13020">
    <property type="entry name" value="NOV_C"/>
    <property type="match status" value="1"/>
</dbReference>
<dbReference type="EMBL" id="WQLA01000003">
    <property type="protein sequence ID" value="MVN91458.1"/>
    <property type="molecule type" value="Genomic_DNA"/>
</dbReference>
<keyword evidence="3" id="KW-1185">Reference proteome</keyword>
<protein>
    <submittedName>
        <fullName evidence="2">DUF3883 domain-containing protein</fullName>
    </submittedName>
</protein>